<dbReference type="PANTHER" id="PTHR11926:SF1560">
    <property type="entry name" value="UDP-GLYCOSYLTRANSFERASE 74E1-RELATED"/>
    <property type="match status" value="1"/>
</dbReference>
<dbReference type="GO" id="GO:0016757">
    <property type="term" value="F:glycosyltransferase activity"/>
    <property type="evidence" value="ECO:0007669"/>
    <property type="project" value="UniProtKB-KW"/>
</dbReference>
<dbReference type="InterPro" id="IPR035595">
    <property type="entry name" value="UDP_glycos_trans_CS"/>
</dbReference>
<dbReference type="EMBL" id="JBJUIK010000006">
    <property type="protein sequence ID" value="KAL3524783.1"/>
    <property type="molecule type" value="Genomic_DNA"/>
</dbReference>
<dbReference type="InterPro" id="IPR002213">
    <property type="entry name" value="UDP_glucos_trans"/>
</dbReference>
<dbReference type="Proteomes" id="UP001630127">
    <property type="component" value="Unassembled WGS sequence"/>
</dbReference>
<dbReference type="SUPFAM" id="SSF53756">
    <property type="entry name" value="UDP-Glycosyltransferase/glycogen phosphorylase"/>
    <property type="match status" value="1"/>
</dbReference>
<dbReference type="Gene3D" id="3.40.50.2000">
    <property type="entry name" value="Glycogen Phosphorylase B"/>
    <property type="match status" value="2"/>
</dbReference>
<dbReference type="CDD" id="cd03784">
    <property type="entry name" value="GT1_Gtf-like"/>
    <property type="match status" value="1"/>
</dbReference>
<evidence type="ECO:0000256" key="2">
    <source>
        <dbReference type="ARBA" id="ARBA00022679"/>
    </source>
</evidence>
<evidence type="ECO:0000313" key="6">
    <source>
        <dbReference type="Proteomes" id="UP001630127"/>
    </source>
</evidence>
<organism evidence="5 6">
    <name type="scientific">Cinchona calisaya</name>
    <dbReference type="NCBI Taxonomy" id="153742"/>
    <lineage>
        <taxon>Eukaryota</taxon>
        <taxon>Viridiplantae</taxon>
        <taxon>Streptophyta</taxon>
        <taxon>Embryophyta</taxon>
        <taxon>Tracheophyta</taxon>
        <taxon>Spermatophyta</taxon>
        <taxon>Magnoliopsida</taxon>
        <taxon>eudicotyledons</taxon>
        <taxon>Gunneridae</taxon>
        <taxon>Pentapetalae</taxon>
        <taxon>asterids</taxon>
        <taxon>lamiids</taxon>
        <taxon>Gentianales</taxon>
        <taxon>Rubiaceae</taxon>
        <taxon>Cinchonoideae</taxon>
        <taxon>Cinchoneae</taxon>
        <taxon>Cinchona</taxon>
    </lineage>
</organism>
<proteinExistence type="inferred from homology"/>
<keyword evidence="3" id="KW-0328">Glycosyltransferase</keyword>
<evidence type="ECO:0000256" key="1">
    <source>
        <dbReference type="ARBA" id="ARBA00009995"/>
    </source>
</evidence>
<dbReference type="PROSITE" id="PS00375">
    <property type="entry name" value="UDPGT"/>
    <property type="match status" value="1"/>
</dbReference>
<comment type="caution">
    <text evidence="5">The sequence shown here is derived from an EMBL/GenBank/DDBJ whole genome shotgun (WGS) entry which is preliminary data.</text>
</comment>
<keyword evidence="6" id="KW-1185">Reference proteome</keyword>
<accession>A0ABD3A0K2</accession>
<evidence type="ECO:0000256" key="3">
    <source>
        <dbReference type="RuleBase" id="RU003718"/>
    </source>
</evidence>
<evidence type="ECO:0000256" key="4">
    <source>
        <dbReference type="RuleBase" id="RU362057"/>
    </source>
</evidence>
<evidence type="ECO:0000313" key="5">
    <source>
        <dbReference type="EMBL" id="KAL3524783.1"/>
    </source>
</evidence>
<name>A0ABD3A0K2_9GENT</name>
<dbReference type="EC" id="2.4.1.-" evidence="4"/>
<dbReference type="Pfam" id="PF00201">
    <property type="entry name" value="UDPGT"/>
    <property type="match status" value="1"/>
</dbReference>
<dbReference type="FunFam" id="3.40.50.2000:FF:000019">
    <property type="entry name" value="Glycosyltransferase"/>
    <property type="match status" value="1"/>
</dbReference>
<comment type="similarity">
    <text evidence="1 3">Belongs to the UDP-glycosyltransferase family.</text>
</comment>
<dbReference type="AlphaFoldDB" id="A0ABD3A0K2"/>
<keyword evidence="2 3" id="KW-0808">Transferase</keyword>
<reference evidence="5 6" key="1">
    <citation type="submission" date="2024-11" db="EMBL/GenBank/DDBJ databases">
        <title>A near-complete genome assembly of Cinchona calisaya.</title>
        <authorList>
            <person name="Lian D.C."/>
            <person name="Zhao X.W."/>
            <person name="Wei L."/>
        </authorList>
    </citation>
    <scope>NUCLEOTIDE SEQUENCE [LARGE SCALE GENOMIC DNA]</scope>
    <source>
        <tissue evidence="5">Nenye</tissue>
    </source>
</reference>
<dbReference type="PANTHER" id="PTHR11926">
    <property type="entry name" value="GLUCOSYL/GLUCURONOSYL TRANSFERASES"/>
    <property type="match status" value="1"/>
</dbReference>
<sequence length="424" mass="47498">MLNFSKRLASKCLKVTLVIATSSRKSGETQDSDKFNIEYISDGSNERVEPESIEAYFKRLNALMSKGLMNLIKNFQRSKYPPKVVVYDSTLTWALEVAQQFGLLGASFFTQSCAVCTLYYYMHQGILKIPPLEQSSIVIPGLPPLEIDDFPSFSLVTDANQTIPKLIAGQFSNIEQADWIYFNSFDSLETEAAKWIASNWPIKTIGPTIVEDNKDHGTCLFEMNSAEGCLKWLDERDIMSVVCISFGSAAVLGEEQMEELARDLIRSNCNFLWMVRASEESKLPVNFKSEVQEKGLVINWCPQLDVLAHKAVACFVTHCGWNSTLEALSSGIPLVAFPQMIDQMTNAKFVADVWQTGVRVQANDKGIVSIEEVEMRIREVTTCEKGQELRRNAEKWMELAQEAIAEGGSSQKSIDDFVLQISSV</sequence>
<gene>
    <name evidence="5" type="ORF">ACH5RR_013155</name>
</gene>
<protein>
    <recommendedName>
        <fullName evidence="4">Glycosyltransferase</fullName>
        <ecNumber evidence="4">2.4.1.-</ecNumber>
    </recommendedName>
</protein>